<name>A0A812S9M1_SYMPI</name>
<accession>A0A812S9M1</accession>
<dbReference type="Proteomes" id="UP000649617">
    <property type="component" value="Unassembled WGS sequence"/>
</dbReference>
<dbReference type="PANTHER" id="PTHR24198:SF165">
    <property type="entry name" value="ANKYRIN REPEAT-CONTAINING PROTEIN-RELATED"/>
    <property type="match status" value="1"/>
</dbReference>
<dbReference type="EMBL" id="CAJNIZ010023891">
    <property type="protein sequence ID" value="CAE7472505.1"/>
    <property type="molecule type" value="Genomic_DNA"/>
</dbReference>
<evidence type="ECO:0000313" key="4">
    <source>
        <dbReference type="EMBL" id="CAE7472505.1"/>
    </source>
</evidence>
<dbReference type="SMART" id="SM00248">
    <property type="entry name" value="ANK"/>
    <property type="match status" value="4"/>
</dbReference>
<keyword evidence="2 3" id="KW-0040">ANK repeat</keyword>
<dbReference type="AlphaFoldDB" id="A0A812S9M1"/>
<dbReference type="InterPro" id="IPR002110">
    <property type="entry name" value="Ankyrin_rpt"/>
</dbReference>
<feature type="repeat" description="ANK" evidence="3">
    <location>
        <begin position="54"/>
        <end position="86"/>
    </location>
</feature>
<dbReference type="InterPro" id="IPR036770">
    <property type="entry name" value="Ankyrin_rpt-contain_sf"/>
</dbReference>
<proteinExistence type="predicted"/>
<organism evidence="4 5">
    <name type="scientific">Symbiodinium pilosum</name>
    <name type="common">Dinoflagellate</name>
    <dbReference type="NCBI Taxonomy" id="2952"/>
    <lineage>
        <taxon>Eukaryota</taxon>
        <taxon>Sar</taxon>
        <taxon>Alveolata</taxon>
        <taxon>Dinophyceae</taxon>
        <taxon>Suessiales</taxon>
        <taxon>Symbiodiniaceae</taxon>
        <taxon>Symbiodinium</taxon>
    </lineage>
</organism>
<evidence type="ECO:0000256" key="3">
    <source>
        <dbReference type="PROSITE-ProRule" id="PRU00023"/>
    </source>
</evidence>
<evidence type="ECO:0000256" key="1">
    <source>
        <dbReference type="ARBA" id="ARBA00022737"/>
    </source>
</evidence>
<gene>
    <name evidence="4" type="ORF">SPIL2461_LOCUS11995</name>
</gene>
<comment type="caution">
    <text evidence="4">The sequence shown here is derived from an EMBL/GenBank/DDBJ whole genome shotgun (WGS) entry which is preliminary data.</text>
</comment>
<dbReference type="PROSITE" id="PS50088">
    <property type="entry name" value="ANK_REPEAT"/>
    <property type="match status" value="2"/>
</dbReference>
<feature type="repeat" description="ANK" evidence="3">
    <location>
        <begin position="87"/>
        <end position="119"/>
    </location>
</feature>
<dbReference type="PANTHER" id="PTHR24198">
    <property type="entry name" value="ANKYRIN REPEAT AND PROTEIN KINASE DOMAIN-CONTAINING PROTEIN"/>
    <property type="match status" value="1"/>
</dbReference>
<dbReference type="OrthoDB" id="5406014at2759"/>
<dbReference type="Pfam" id="PF12796">
    <property type="entry name" value="Ank_2"/>
    <property type="match status" value="1"/>
</dbReference>
<protein>
    <submittedName>
        <fullName evidence="4">Uncharacterized protein</fullName>
    </submittedName>
</protein>
<evidence type="ECO:0000313" key="5">
    <source>
        <dbReference type="Proteomes" id="UP000649617"/>
    </source>
</evidence>
<evidence type="ECO:0000256" key="2">
    <source>
        <dbReference type="ARBA" id="ARBA00023043"/>
    </source>
</evidence>
<sequence length="187" mass="20310">MKEAAELLLTSQANVSAKSADGENAAMLAAVESGDELVMRLVGYRVALERSDRRGYTLLFYAVESGREELTKWLLKTKSNPNARAKDKSTCTMLASEKGHLKILKALVSKNVDVNAKDLMGNNALLLSVMGARDTVARYLINHAADCTIKNKALGVAAKLKLGPLKSLLDTMTRKTQDRGGEDDDEL</sequence>
<keyword evidence="5" id="KW-1185">Reference proteome</keyword>
<keyword evidence="1" id="KW-0677">Repeat</keyword>
<dbReference type="SUPFAM" id="SSF48403">
    <property type="entry name" value="Ankyrin repeat"/>
    <property type="match status" value="1"/>
</dbReference>
<dbReference type="Gene3D" id="1.25.40.20">
    <property type="entry name" value="Ankyrin repeat-containing domain"/>
    <property type="match status" value="1"/>
</dbReference>
<reference evidence="4" key="1">
    <citation type="submission" date="2021-02" db="EMBL/GenBank/DDBJ databases">
        <authorList>
            <person name="Dougan E. K."/>
            <person name="Rhodes N."/>
            <person name="Thang M."/>
            <person name="Chan C."/>
        </authorList>
    </citation>
    <scope>NUCLEOTIDE SEQUENCE</scope>
</reference>